<dbReference type="AlphaFoldDB" id="A0A520KGY9"/>
<accession>A0A520KGY9</accession>
<comment type="cofactor">
    <cofactor evidence="1">
        <name>Zn(2+)</name>
        <dbReference type="ChEBI" id="CHEBI:29105"/>
    </cofactor>
</comment>
<dbReference type="SUPFAM" id="SSF51338">
    <property type="entry name" value="Composite domain of metallo-dependent hydrolases"/>
    <property type="match status" value="1"/>
</dbReference>
<dbReference type="InterPro" id="IPR050138">
    <property type="entry name" value="DHOase/Allantoinase_Hydrolase"/>
</dbReference>
<name>A0A520KGY9_9CREN</name>
<organism evidence="5 7">
    <name type="scientific">Thermoproteota archaeon</name>
    <dbReference type="NCBI Taxonomy" id="2056631"/>
    <lineage>
        <taxon>Archaea</taxon>
        <taxon>Thermoproteota</taxon>
    </lineage>
</organism>
<dbReference type="PROSITE" id="PS00483">
    <property type="entry name" value="DIHYDROOROTASE_2"/>
    <property type="match status" value="1"/>
</dbReference>
<evidence type="ECO:0000256" key="1">
    <source>
        <dbReference type="ARBA" id="ARBA00001947"/>
    </source>
</evidence>
<dbReference type="EMBL" id="RXIH01000008">
    <property type="protein sequence ID" value="RZN57322.1"/>
    <property type="molecule type" value="Genomic_DNA"/>
</dbReference>
<dbReference type="EMBL" id="QNVI01000060">
    <property type="protein sequence ID" value="TDA38061.1"/>
    <property type="molecule type" value="Genomic_DNA"/>
</dbReference>
<dbReference type="Gene3D" id="2.30.40.10">
    <property type="entry name" value="Urease, subunit C, domain 1"/>
    <property type="match status" value="1"/>
</dbReference>
<protein>
    <submittedName>
        <fullName evidence="5">Dihydroorotase</fullName>
    </submittedName>
</protein>
<evidence type="ECO:0000256" key="3">
    <source>
        <dbReference type="ARBA" id="ARBA00022801"/>
    </source>
</evidence>
<dbReference type="GO" id="GO:0006145">
    <property type="term" value="P:purine nucleobase catabolic process"/>
    <property type="evidence" value="ECO:0007669"/>
    <property type="project" value="TreeGrafter"/>
</dbReference>
<keyword evidence="2" id="KW-0479">Metal-binding</keyword>
<dbReference type="PANTHER" id="PTHR43668">
    <property type="entry name" value="ALLANTOINASE"/>
    <property type="match status" value="1"/>
</dbReference>
<evidence type="ECO:0000313" key="7">
    <source>
        <dbReference type="Proteomes" id="UP000316080"/>
    </source>
</evidence>
<dbReference type="Gene3D" id="3.20.20.140">
    <property type="entry name" value="Metal-dependent hydrolases"/>
    <property type="match status" value="1"/>
</dbReference>
<evidence type="ECO:0000313" key="8">
    <source>
        <dbReference type="Proteomes" id="UP000317265"/>
    </source>
</evidence>
<gene>
    <name evidence="6" type="ORF">DSO09_05195</name>
    <name evidence="5" type="ORF">EF809_01000</name>
</gene>
<dbReference type="GO" id="GO:0005737">
    <property type="term" value="C:cytoplasm"/>
    <property type="evidence" value="ECO:0007669"/>
    <property type="project" value="TreeGrafter"/>
</dbReference>
<proteinExistence type="predicted"/>
<dbReference type="InterPro" id="IPR032466">
    <property type="entry name" value="Metal_Hydrolase"/>
</dbReference>
<dbReference type="InterPro" id="IPR002195">
    <property type="entry name" value="Dihydroorotase_CS"/>
</dbReference>
<dbReference type="Proteomes" id="UP000316080">
    <property type="component" value="Unassembled WGS sequence"/>
</dbReference>
<dbReference type="GO" id="GO:0046872">
    <property type="term" value="F:metal ion binding"/>
    <property type="evidence" value="ECO:0007669"/>
    <property type="project" value="UniProtKB-KW"/>
</dbReference>
<evidence type="ECO:0000256" key="2">
    <source>
        <dbReference type="ARBA" id="ARBA00022723"/>
    </source>
</evidence>
<feature type="domain" description="Amidohydrolase-related" evidence="4">
    <location>
        <begin position="51"/>
        <end position="399"/>
    </location>
</feature>
<comment type="caution">
    <text evidence="5">The sequence shown here is derived from an EMBL/GenBank/DDBJ whole genome shotgun (WGS) entry which is preliminary data.</text>
</comment>
<dbReference type="PANTHER" id="PTHR43668:SF2">
    <property type="entry name" value="ALLANTOINASE"/>
    <property type="match status" value="1"/>
</dbReference>
<dbReference type="NCBIfam" id="TIGR00857">
    <property type="entry name" value="pyrC_multi"/>
    <property type="match status" value="1"/>
</dbReference>
<dbReference type="InterPro" id="IPR011059">
    <property type="entry name" value="Metal-dep_hydrolase_composite"/>
</dbReference>
<dbReference type="PROSITE" id="PS00482">
    <property type="entry name" value="DIHYDROOROTASE_1"/>
    <property type="match status" value="1"/>
</dbReference>
<keyword evidence="3" id="KW-0378">Hydrolase</keyword>
<reference evidence="5 7" key="2">
    <citation type="journal article" date="2019" name="Nat. Microbiol.">
        <title>Wide diversity of methane and short-chain alkane metabolisms in uncultured archaea.</title>
        <authorList>
            <person name="Borrel G."/>
            <person name="Adam P.S."/>
            <person name="McKay L.J."/>
            <person name="Chen L.X."/>
            <person name="Sierra-Garcia I.N."/>
            <person name="Sieber C.M."/>
            <person name="Letourneur Q."/>
            <person name="Ghozlane A."/>
            <person name="Andersen G.L."/>
            <person name="Li W.J."/>
            <person name="Hallam S.J."/>
            <person name="Muyzer G."/>
            <person name="de Oliveira V.M."/>
            <person name="Inskeep W.P."/>
            <person name="Banfield J.F."/>
            <person name="Gribaldo S."/>
        </authorList>
    </citation>
    <scope>NUCLEOTIDE SEQUENCE [LARGE SCALE GENOMIC DNA]</scope>
    <source>
        <strain evidence="5">Verst-YHS</strain>
    </source>
</reference>
<dbReference type="GO" id="GO:0004038">
    <property type="term" value="F:allantoinase activity"/>
    <property type="evidence" value="ECO:0007669"/>
    <property type="project" value="TreeGrafter"/>
</dbReference>
<dbReference type="Pfam" id="PF01979">
    <property type="entry name" value="Amidohydro_1"/>
    <property type="match status" value="1"/>
</dbReference>
<reference evidence="6 8" key="1">
    <citation type="journal article" date="2019" name="Nat. Microbiol.">
        <title>Expanding anaerobic alkane metabolism in the domain of Archaea.</title>
        <authorList>
            <person name="Wang Y."/>
            <person name="Wegener G."/>
            <person name="Hou J."/>
            <person name="Wang F."/>
            <person name="Xiao X."/>
        </authorList>
    </citation>
    <scope>NUCLEOTIDE SEQUENCE [LARGE SCALE GENOMIC DNA]</scope>
    <source>
        <strain evidence="6">WYZ-LMO11</strain>
    </source>
</reference>
<dbReference type="InterPro" id="IPR006680">
    <property type="entry name" value="Amidohydro-rel"/>
</dbReference>
<evidence type="ECO:0000259" key="4">
    <source>
        <dbReference type="Pfam" id="PF01979"/>
    </source>
</evidence>
<dbReference type="CDD" id="cd01318">
    <property type="entry name" value="DHOase_IIb"/>
    <property type="match status" value="1"/>
</dbReference>
<evidence type="ECO:0000313" key="6">
    <source>
        <dbReference type="EMBL" id="TDA38061.1"/>
    </source>
</evidence>
<evidence type="ECO:0000313" key="5">
    <source>
        <dbReference type="EMBL" id="RZN57322.1"/>
    </source>
</evidence>
<dbReference type="SUPFAM" id="SSF51556">
    <property type="entry name" value="Metallo-dependent hydrolases"/>
    <property type="match status" value="1"/>
</dbReference>
<dbReference type="Proteomes" id="UP000317265">
    <property type="component" value="Unassembled WGS sequence"/>
</dbReference>
<sequence length="417" mass="46913">MRILSILIKNGIIITHKDIFNANILIKNKKIHSITREDIEVDIVINAEDKIVMPGIIDSHVHFRQPGGKSEDWESGSKAAIAGGVTTVIDMPNNIPPTTTIDNLIKKKEIIEKSNILVNYGLHFGVTEDNLEEVKKVIGKDLERTLVASAKIFMAKSTGNLLVRNLNVIENVIRNSKMVTVHAEDEEIIEKFPSRPKLAVISAINKLLPFANLGKICILHITSIEEAKLASPFYKEVTPHHLFLNSSILKKLGNYAKVNPPLRDEKDRLSLWEAINNNLIDYIASDHAPHLKEDKEKEDAPSGVPGVETMLPLMINAALNKLISFQRLVELMCYNPSRIFRLKNKGIIEAGADADIVIVDRKIEKKVSADDLHYKCKWTPYEGMYLKGWPIMTIINGEIAYKNGEFFKIKGNEVIYE</sequence>